<dbReference type="InterPro" id="IPR003646">
    <property type="entry name" value="SH3-like_bac-type"/>
</dbReference>
<feature type="domain" description="SH3b" evidence="2">
    <location>
        <begin position="66"/>
        <end position="123"/>
    </location>
</feature>
<accession>A0ABX1BZW3</accession>
<organism evidence="3 4">
    <name type="scientific">Streptomyces zingiberis</name>
    <dbReference type="NCBI Taxonomy" id="2053010"/>
    <lineage>
        <taxon>Bacteria</taxon>
        <taxon>Bacillati</taxon>
        <taxon>Actinomycetota</taxon>
        <taxon>Actinomycetes</taxon>
        <taxon>Kitasatosporales</taxon>
        <taxon>Streptomycetaceae</taxon>
        <taxon>Streptomyces</taxon>
    </lineage>
</organism>
<feature type="signal peptide" evidence="1">
    <location>
        <begin position="1"/>
        <end position="29"/>
    </location>
</feature>
<dbReference type="RefSeq" id="WP_168101473.1">
    <property type="nucleotide sequence ID" value="NZ_JAATEN010000006.1"/>
</dbReference>
<evidence type="ECO:0000313" key="4">
    <source>
        <dbReference type="Proteomes" id="UP000695264"/>
    </source>
</evidence>
<reference evidence="3 4" key="1">
    <citation type="submission" date="2020-03" db="EMBL/GenBank/DDBJ databases">
        <title>WGS of actinomycetes isolated from Thailand.</title>
        <authorList>
            <person name="Thawai C."/>
        </authorList>
    </citation>
    <scope>NUCLEOTIDE SEQUENCE [LARGE SCALE GENOMIC DNA]</scope>
    <source>
        <strain evidence="3 4">PLAI 1-29</strain>
    </source>
</reference>
<proteinExistence type="predicted"/>
<keyword evidence="1" id="KW-0732">Signal</keyword>
<evidence type="ECO:0000256" key="1">
    <source>
        <dbReference type="SAM" id="SignalP"/>
    </source>
</evidence>
<sequence>MLQSTFRKIAVGVATGALAALTAAAPAVAATAAAPVTAPTGGGWDHPRGDHDGHHLYKGRVIAHSGLLLRSAPNQGGRVVGSKPYGAIVKIKCKVNGQNIDGNPRWYLLADGQYAFASARYIENIGPAPRWC</sequence>
<dbReference type="Gene3D" id="2.30.30.40">
    <property type="entry name" value="SH3 Domains"/>
    <property type="match status" value="1"/>
</dbReference>
<evidence type="ECO:0000313" key="3">
    <source>
        <dbReference type="EMBL" id="NJQ00864.1"/>
    </source>
</evidence>
<evidence type="ECO:0000259" key="2">
    <source>
        <dbReference type="Pfam" id="PF08239"/>
    </source>
</evidence>
<gene>
    <name evidence="3" type="ORF">HCK00_10050</name>
</gene>
<comment type="caution">
    <text evidence="3">The sequence shown here is derived from an EMBL/GenBank/DDBJ whole genome shotgun (WGS) entry which is preliminary data.</text>
</comment>
<dbReference type="Proteomes" id="UP000695264">
    <property type="component" value="Unassembled WGS sequence"/>
</dbReference>
<protein>
    <submittedName>
        <fullName evidence="3">SH3 domain-containing protein</fullName>
    </submittedName>
</protein>
<feature type="chain" id="PRO_5046954289" evidence="1">
    <location>
        <begin position="30"/>
        <end position="132"/>
    </location>
</feature>
<dbReference type="Pfam" id="PF08239">
    <property type="entry name" value="SH3_3"/>
    <property type="match status" value="1"/>
</dbReference>
<keyword evidence="4" id="KW-1185">Reference proteome</keyword>
<dbReference type="EMBL" id="JAATEN010000006">
    <property type="protein sequence ID" value="NJQ00864.1"/>
    <property type="molecule type" value="Genomic_DNA"/>
</dbReference>
<name>A0ABX1BZW3_9ACTN</name>